<feature type="domain" description="O-methyltransferase C-terminal" evidence="4">
    <location>
        <begin position="122"/>
        <end position="315"/>
    </location>
</feature>
<dbReference type="RefSeq" id="WP_091244082.1">
    <property type="nucleotide sequence ID" value="NZ_FMCU01000005.1"/>
</dbReference>
<dbReference type="GO" id="GO:0046983">
    <property type="term" value="F:protein dimerization activity"/>
    <property type="evidence" value="ECO:0007669"/>
    <property type="project" value="InterPro"/>
</dbReference>
<sequence length="338" mass="36301">MAIDLQTTRDIVDVMTGGWKAQALYTAVKLGLPDHVAAGRTTSDELAESTGARAAGVHRLMRLLVAMRVFEGNETSGYRSTPMSEALRSGSPSMRDMCLLHGEEYYAAWGHAHSSISSVSSGFEAVYGSSFYDYLSEDADTARRFQGTLNAGNMFFHKVPDAFDFTGSKTIVDVGGGGGHLLATILAATPDAKGVLFDREHMMPRAGEHLAATVGLDRVTLVGGDMFTGVPTGGDVYILSRALAGWKDDAVVQAFENCRRAMSGPAARLLILDRFVVDDNSSVLPALWDLHLLMITGGAHRSLRHVTELLDRAGLNVERTGELPMEHVAVVASPRHAP</sequence>
<dbReference type="GO" id="GO:0032259">
    <property type="term" value="P:methylation"/>
    <property type="evidence" value="ECO:0007669"/>
    <property type="project" value="UniProtKB-KW"/>
</dbReference>
<dbReference type="CDD" id="cd02440">
    <property type="entry name" value="AdoMet_MTases"/>
    <property type="match status" value="1"/>
</dbReference>
<evidence type="ECO:0000313" key="6">
    <source>
        <dbReference type="EMBL" id="SCF09422.1"/>
    </source>
</evidence>
<dbReference type="Gene3D" id="1.10.10.10">
    <property type="entry name" value="Winged helix-like DNA-binding domain superfamily/Winged helix DNA-binding domain"/>
    <property type="match status" value="1"/>
</dbReference>
<evidence type="ECO:0000313" key="7">
    <source>
        <dbReference type="Proteomes" id="UP000198797"/>
    </source>
</evidence>
<dbReference type="InterPro" id="IPR016461">
    <property type="entry name" value="COMT-like"/>
</dbReference>
<dbReference type="Pfam" id="PF08100">
    <property type="entry name" value="Dimerisation"/>
    <property type="match status" value="1"/>
</dbReference>
<dbReference type="PANTHER" id="PTHR43712:SF2">
    <property type="entry name" value="O-METHYLTRANSFERASE CICE"/>
    <property type="match status" value="1"/>
</dbReference>
<evidence type="ECO:0000256" key="3">
    <source>
        <dbReference type="ARBA" id="ARBA00022691"/>
    </source>
</evidence>
<dbReference type="Proteomes" id="UP000198797">
    <property type="component" value="Unassembled WGS sequence"/>
</dbReference>
<dbReference type="GO" id="GO:0008171">
    <property type="term" value="F:O-methyltransferase activity"/>
    <property type="evidence" value="ECO:0007669"/>
    <property type="project" value="InterPro"/>
</dbReference>
<dbReference type="EMBL" id="FMCU01000005">
    <property type="protein sequence ID" value="SCF09422.1"/>
    <property type="molecule type" value="Genomic_DNA"/>
</dbReference>
<protein>
    <submittedName>
        <fullName evidence="6">Dimerisation domain-containing protein</fullName>
    </submittedName>
</protein>
<dbReference type="AlphaFoldDB" id="A0A1C4XM68"/>
<proteinExistence type="predicted"/>
<dbReference type="Pfam" id="PF00891">
    <property type="entry name" value="Methyltransf_2"/>
    <property type="match status" value="1"/>
</dbReference>
<feature type="domain" description="O-methyltransferase dimerisation" evidence="5">
    <location>
        <begin position="13"/>
        <end position="87"/>
    </location>
</feature>
<dbReference type="InterPro" id="IPR029063">
    <property type="entry name" value="SAM-dependent_MTases_sf"/>
</dbReference>
<dbReference type="PANTHER" id="PTHR43712">
    <property type="entry name" value="PUTATIVE (AFU_ORTHOLOGUE AFUA_4G14580)-RELATED"/>
    <property type="match status" value="1"/>
</dbReference>
<dbReference type="STRING" id="121616.GA0070216_10522"/>
<organism evidence="6 7">
    <name type="scientific">Micromonospora matsumotoense</name>
    <dbReference type="NCBI Taxonomy" id="121616"/>
    <lineage>
        <taxon>Bacteria</taxon>
        <taxon>Bacillati</taxon>
        <taxon>Actinomycetota</taxon>
        <taxon>Actinomycetes</taxon>
        <taxon>Micromonosporales</taxon>
        <taxon>Micromonosporaceae</taxon>
        <taxon>Micromonospora</taxon>
    </lineage>
</organism>
<dbReference type="SUPFAM" id="SSF46785">
    <property type="entry name" value="Winged helix' DNA-binding domain"/>
    <property type="match status" value="1"/>
</dbReference>
<dbReference type="SUPFAM" id="SSF53335">
    <property type="entry name" value="S-adenosyl-L-methionine-dependent methyltransferases"/>
    <property type="match status" value="1"/>
</dbReference>
<name>A0A1C4XM68_9ACTN</name>
<evidence type="ECO:0000259" key="5">
    <source>
        <dbReference type="Pfam" id="PF08100"/>
    </source>
</evidence>
<evidence type="ECO:0000256" key="1">
    <source>
        <dbReference type="ARBA" id="ARBA00022603"/>
    </source>
</evidence>
<keyword evidence="3" id="KW-0949">S-adenosyl-L-methionine</keyword>
<accession>A0A1C4XM68</accession>
<dbReference type="InterPro" id="IPR001077">
    <property type="entry name" value="COMT_C"/>
</dbReference>
<dbReference type="PIRSF" id="PIRSF005739">
    <property type="entry name" value="O-mtase"/>
    <property type="match status" value="1"/>
</dbReference>
<evidence type="ECO:0000256" key="2">
    <source>
        <dbReference type="ARBA" id="ARBA00022679"/>
    </source>
</evidence>
<keyword evidence="1" id="KW-0489">Methyltransferase</keyword>
<dbReference type="InterPro" id="IPR012967">
    <property type="entry name" value="COMT_dimerisation"/>
</dbReference>
<dbReference type="InterPro" id="IPR036388">
    <property type="entry name" value="WH-like_DNA-bd_sf"/>
</dbReference>
<gene>
    <name evidence="6" type="ORF">GA0070216_10522</name>
</gene>
<evidence type="ECO:0000259" key="4">
    <source>
        <dbReference type="Pfam" id="PF00891"/>
    </source>
</evidence>
<keyword evidence="7" id="KW-1185">Reference proteome</keyword>
<dbReference type="OrthoDB" id="3804952at2"/>
<dbReference type="Gene3D" id="3.40.50.150">
    <property type="entry name" value="Vaccinia Virus protein VP39"/>
    <property type="match status" value="1"/>
</dbReference>
<dbReference type="PROSITE" id="PS51683">
    <property type="entry name" value="SAM_OMT_II"/>
    <property type="match status" value="1"/>
</dbReference>
<dbReference type="InterPro" id="IPR036390">
    <property type="entry name" value="WH_DNA-bd_sf"/>
</dbReference>
<keyword evidence="2" id="KW-0808">Transferase</keyword>
<reference evidence="7" key="1">
    <citation type="submission" date="2016-06" db="EMBL/GenBank/DDBJ databases">
        <authorList>
            <person name="Varghese N."/>
            <person name="Submissions Spin"/>
        </authorList>
    </citation>
    <scope>NUCLEOTIDE SEQUENCE [LARGE SCALE GENOMIC DNA]</scope>
    <source>
        <strain evidence="7">DSM 44100</strain>
    </source>
</reference>